<reference evidence="1 2" key="1">
    <citation type="submission" date="2017-07" db="EMBL/GenBank/DDBJ databases">
        <title>Characterization of ecologically diverse viruses infecting co-occurring strains of cosmopolitan hyperhalophilic Bacteroidetes.</title>
        <authorList>
            <person name="Villamor J."/>
            <person name="Ramos-Barbero M.D."/>
            <person name="Gonzalez-Torres P."/>
            <person name="Gabaldon T."/>
            <person name="Rollesso-Mora R."/>
            <person name="Meseguer I."/>
            <person name="Martinez-Garcia M."/>
            <person name="Santos F."/>
            <person name="Anton J."/>
        </authorList>
    </citation>
    <scope>NUCLEOTIDE SEQUENCE [LARGE SCALE GENOMIC DNA]</scope>
</reference>
<accession>A0A2I6UG92</accession>
<dbReference type="KEGG" id="vg:40236115"/>
<evidence type="ECO:0000313" key="1">
    <source>
        <dbReference type="EMBL" id="AUO78927.1"/>
    </source>
</evidence>
<organism evidence="1 2">
    <name type="scientific">Salinibacter phage M1EM-1</name>
    <dbReference type="NCBI Taxonomy" id="2681616"/>
    <lineage>
        <taxon>Viruses</taxon>
        <taxon>Duplodnaviria</taxon>
        <taxon>Heunggongvirae</taxon>
        <taxon>Uroviricota</taxon>
        <taxon>Caudoviricetes</taxon>
        <taxon>Holosalinivirus</taxon>
        <taxon>Holosalinivirus M1EM1</taxon>
    </lineage>
</organism>
<evidence type="ECO:0000313" key="2">
    <source>
        <dbReference type="Proteomes" id="UP000259847"/>
    </source>
</evidence>
<dbReference type="EMBL" id="MF580955">
    <property type="protein sequence ID" value="AUO78927.1"/>
    <property type="molecule type" value="Genomic_DNA"/>
</dbReference>
<name>A0A2I6UG92_9CAUD</name>
<keyword evidence="2" id="KW-1185">Reference proteome</keyword>
<protein>
    <submittedName>
        <fullName evidence="1">Uncharacterized protein</fullName>
    </submittedName>
</protein>
<dbReference type="GeneID" id="40236115"/>
<dbReference type="RefSeq" id="YP_009639324.1">
    <property type="nucleotide sequence ID" value="NC_042348.1"/>
</dbReference>
<dbReference type="Proteomes" id="UP000259847">
    <property type="component" value="Segment"/>
</dbReference>
<sequence precursor="true">MIQLPSNATSAALALALGALLGAGAYHLLSPSSSSEPLSGRTRVAQLNRYLQPRDTSGQEEADVEVRYKTRTETDTVREVDSVYVPIPSEMDVGGALVATETPLDVGTDRVEFTAWDPQARRYEKRLYEVPSQVFEARLYALARLRNPPRLGLGTPRLGLGLGASLRYRRVELHAQGTLSPTLEPLVAASLRIRL</sequence>
<proteinExistence type="predicted"/>